<gene>
    <name evidence="9" type="primary">deoC</name>
    <name evidence="9" type="ORF">Loak_1563</name>
</gene>
<dbReference type="RefSeq" id="WP_025385871.1">
    <property type="nucleotide sequence ID" value="NZ_KV441806.1"/>
</dbReference>
<dbReference type="Gene3D" id="3.20.20.70">
    <property type="entry name" value="Aldolase class I"/>
    <property type="match status" value="1"/>
</dbReference>
<dbReference type="Proteomes" id="UP000054858">
    <property type="component" value="Unassembled WGS sequence"/>
</dbReference>
<evidence type="ECO:0000313" key="9">
    <source>
        <dbReference type="EMBL" id="KTD37887.1"/>
    </source>
</evidence>
<keyword evidence="4" id="KW-0456">Lyase</keyword>
<comment type="pathway">
    <text evidence="1">Carbohydrate degradation; 2-deoxy-D-ribose 1-phosphate degradation; D-glyceraldehyde 3-phosphate and acetaldehyde from 2-deoxy-alpha-D-ribose 1-phosphate: step 2/2.</text>
</comment>
<reference evidence="9 10" key="1">
    <citation type="submission" date="2015-11" db="EMBL/GenBank/DDBJ databases">
        <title>Genomic analysis of 38 Legionella species identifies large and diverse effector repertoires.</title>
        <authorList>
            <person name="Burstein D."/>
            <person name="Amaro F."/>
            <person name="Zusman T."/>
            <person name="Lifshitz Z."/>
            <person name="Cohen O."/>
            <person name="Gilbert J.A."/>
            <person name="Pupko T."/>
            <person name="Shuman H.A."/>
            <person name="Segal G."/>
        </authorList>
    </citation>
    <scope>NUCLEOTIDE SEQUENCE [LARGE SCALE GENOMIC DNA]</scope>
    <source>
        <strain evidence="9 10">Oak Ridge-10</strain>
    </source>
</reference>
<dbReference type="GO" id="GO:0016052">
    <property type="term" value="P:carbohydrate catabolic process"/>
    <property type="evidence" value="ECO:0007669"/>
    <property type="project" value="TreeGrafter"/>
</dbReference>
<keyword evidence="5" id="KW-0704">Schiff base</keyword>
<evidence type="ECO:0000256" key="4">
    <source>
        <dbReference type="ARBA" id="ARBA00023239"/>
    </source>
</evidence>
<dbReference type="AlphaFoldDB" id="A0A0W0WZW3"/>
<evidence type="ECO:0000256" key="3">
    <source>
        <dbReference type="ARBA" id="ARBA00012515"/>
    </source>
</evidence>
<accession>A0A0W0WZW3</accession>
<comment type="catalytic activity">
    <reaction evidence="8">
        <text>2-deoxy-D-ribose 5-phosphate = D-glyceraldehyde 3-phosphate + acetaldehyde</text>
        <dbReference type="Rhea" id="RHEA:12821"/>
        <dbReference type="ChEBI" id="CHEBI:15343"/>
        <dbReference type="ChEBI" id="CHEBI:59776"/>
        <dbReference type="ChEBI" id="CHEBI:62877"/>
        <dbReference type="EC" id="4.1.2.4"/>
    </reaction>
</comment>
<dbReference type="SUPFAM" id="SSF51569">
    <property type="entry name" value="Aldolase"/>
    <property type="match status" value="1"/>
</dbReference>
<name>A0A0W0WZW3_9GAMM</name>
<dbReference type="PATRIC" id="fig|29423.5.peg.1638"/>
<comment type="caution">
    <text evidence="9">The sequence shown here is derived from an EMBL/GenBank/DDBJ whole genome shotgun (WGS) entry which is preliminary data.</text>
</comment>
<dbReference type="Pfam" id="PF01791">
    <property type="entry name" value="DeoC"/>
    <property type="match status" value="1"/>
</dbReference>
<dbReference type="GO" id="GO:0005737">
    <property type="term" value="C:cytoplasm"/>
    <property type="evidence" value="ECO:0007669"/>
    <property type="project" value="InterPro"/>
</dbReference>
<evidence type="ECO:0000256" key="2">
    <source>
        <dbReference type="ARBA" id="ARBA00009473"/>
    </source>
</evidence>
<dbReference type="EC" id="4.1.2.4" evidence="3"/>
<dbReference type="GO" id="GO:0009264">
    <property type="term" value="P:deoxyribonucleotide catabolic process"/>
    <property type="evidence" value="ECO:0007669"/>
    <property type="project" value="InterPro"/>
</dbReference>
<dbReference type="PIRSF" id="PIRSF001357">
    <property type="entry name" value="DeoC"/>
    <property type="match status" value="1"/>
</dbReference>
<dbReference type="InterPro" id="IPR011343">
    <property type="entry name" value="DeoC"/>
</dbReference>
<dbReference type="SMART" id="SM01133">
    <property type="entry name" value="DeoC"/>
    <property type="match status" value="1"/>
</dbReference>
<dbReference type="PANTHER" id="PTHR10889:SF3">
    <property type="entry name" value="DEOXYRIBOSE-PHOSPHATE ALDOLASE"/>
    <property type="match status" value="1"/>
</dbReference>
<comment type="similarity">
    <text evidence="2">Belongs to the DeoC/FbaB aldolase family. DeoC type 2 subfamily.</text>
</comment>
<dbReference type="GO" id="GO:0004139">
    <property type="term" value="F:deoxyribose-phosphate aldolase activity"/>
    <property type="evidence" value="ECO:0007669"/>
    <property type="project" value="UniProtKB-EC"/>
</dbReference>
<protein>
    <recommendedName>
        <fullName evidence="3">deoxyribose-phosphate aldolase</fullName>
        <ecNumber evidence="3">4.1.2.4</ecNumber>
    </recommendedName>
    <alternativeName>
        <fullName evidence="7">2-deoxy-D-ribose 5-phosphate aldolase</fullName>
    </alternativeName>
    <alternativeName>
        <fullName evidence="6">Phosphodeoxyriboaldolase</fullName>
    </alternativeName>
</protein>
<dbReference type="InterPro" id="IPR002915">
    <property type="entry name" value="DeoC/FbaB/LacD_aldolase"/>
</dbReference>
<dbReference type="PANTHER" id="PTHR10889">
    <property type="entry name" value="DEOXYRIBOSE-PHOSPHATE ALDOLASE"/>
    <property type="match status" value="1"/>
</dbReference>
<dbReference type="EMBL" id="LNYP01000029">
    <property type="protein sequence ID" value="KTD37887.1"/>
    <property type="molecule type" value="Genomic_DNA"/>
</dbReference>
<evidence type="ECO:0000256" key="6">
    <source>
        <dbReference type="ARBA" id="ARBA00031814"/>
    </source>
</evidence>
<organism evidence="9 10">
    <name type="scientific">Legionella oakridgensis</name>
    <dbReference type="NCBI Taxonomy" id="29423"/>
    <lineage>
        <taxon>Bacteria</taxon>
        <taxon>Pseudomonadati</taxon>
        <taxon>Pseudomonadota</taxon>
        <taxon>Gammaproteobacteria</taxon>
        <taxon>Legionellales</taxon>
        <taxon>Legionellaceae</taxon>
        <taxon>Legionella</taxon>
    </lineage>
</organism>
<dbReference type="InterPro" id="IPR013785">
    <property type="entry name" value="Aldolase_TIM"/>
</dbReference>
<evidence type="ECO:0000256" key="5">
    <source>
        <dbReference type="ARBA" id="ARBA00023270"/>
    </source>
</evidence>
<proteinExistence type="inferred from homology"/>
<evidence type="ECO:0000256" key="7">
    <source>
        <dbReference type="ARBA" id="ARBA00032755"/>
    </source>
</evidence>
<evidence type="ECO:0000256" key="8">
    <source>
        <dbReference type="ARBA" id="ARBA00048791"/>
    </source>
</evidence>
<evidence type="ECO:0000256" key="1">
    <source>
        <dbReference type="ARBA" id="ARBA00004816"/>
    </source>
</evidence>
<evidence type="ECO:0000313" key="10">
    <source>
        <dbReference type="Proteomes" id="UP000054858"/>
    </source>
</evidence>
<sequence>MTLLTEQLTQALQRLKKSSSNTLSRRDIIPLLDLTLLDNDATLTDIQILGKKAEEHQTAAVCVLPQHLAWLPSSLTVKRATVANFPSGNQPPKHVMATIEEVIATQQTDEIDYVFSYSSYVQGQHEDALSLCAKNYQLCKQHGVLFKVILETGAFPSMEAIYEASVEIIHRGCDFLKTSTGKIPTGATIPAAFAMLKAIKDTQADCGIKLSGGIKTLEQSLEYINLAQHVLNRNVDSHWFRLGASTLLDRLLEKTNQNNQ</sequence>